<dbReference type="Gene3D" id="1.25.40.90">
    <property type="match status" value="1"/>
</dbReference>
<protein>
    <recommendedName>
        <fullName evidence="2">ENTH domain-containing protein</fullName>
    </recommendedName>
</protein>
<proteinExistence type="predicted"/>
<accession>A0A9W8GB29</accession>
<dbReference type="GO" id="GO:0048268">
    <property type="term" value="P:clathrin coat assembly"/>
    <property type="evidence" value="ECO:0007669"/>
    <property type="project" value="InterPro"/>
</dbReference>
<gene>
    <name evidence="3" type="ORF">GGI25_001083</name>
</gene>
<feature type="region of interest" description="Disordered" evidence="1">
    <location>
        <begin position="284"/>
        <end position="393"/>
    </location>
</feature>
<organism evidence="3 4">
    <name type="scientific">Coemansia spiralis</name>
    <dbReference type="NCBI Taxonomy" id="417178"/>
    <lineage>
        <taxon>Eukaryota</taxon>
        <taxon>Fungi</taxon>
        <taxon>Fungi incertae sedis</taxon>
        <taxon>Zoopagomycota</taxon>
        <taxon>Kickxellomycotina</taxon>
        <taxon>Kickxellomycetes</taxon>
        <taxon>Kickxellales</taxon>
        <taxon>Kickxellaceae</taxon>
        <taxon>Coemansia</taxon>
    </lineage>
</organism>
<evidence type="ECO:0000313" key="3">
    <source>
        <dbReference type="EMBL" id="KAJ2679894.1"/>
    </source>
</evidence>
<dbReference type="GO" id="GO:0006900">
    <property type="term" value="P:vesicle budding from membrane"/>
    <property type="evidence" value="ECO:0007669"/>
    <property type="project" value="TreeGrafter"/>
</dbReference>
<evidence type="ECO:0000256" key="1">
    <source>
        <dbReference type="SAM" id="MobiDB-lite"/>
    </source>
</evidence>
<dbReference type="GO" id="GO:0005905">
    <property type="term" value="C:clathrin-coated pit"/>
    <property type="evidence" value="ECO:0007669"/>
    <property type="project" value="TreeGrafter"/>
</dbReference>
<dbReference type="OrthoDB" id="44015at2759"/>
<dbReference type="GO" id="GO:0005546">
    <property type="term" value="F:phosphatidylinositol-4,5-bisphosphate binding"/>
    <property type="evidence" value="ECO:0007669"/>
    <property type="project" value="TreeGrafter"/>
</dbReference>
<dbReference type="InterPro" id="IPR014712">
    <property type="entry name" value="ANTH_dom_sf"/>
</dbReference>
<dbReference type="GO" id="GO:0000149">
    <property type="term" value="F:SNARE binding"/>
    <property type="evidence" value="ECO:0007669"/>
    <property type="project" value="TreeGrafter"/>
</dbReference>
<sequence length="720" mass="78334">MEKAVFKATRKDAVHPKQKHVDTLIQMTLSGASMEELFMLIQDRFSEANWVVSFKALIVVHILMHEGHGQAIYDFLIHHPNVLDMTRFRDRNGTKGVSEFEQSKNVRTYAAYLNDKVLAFKAIRIDHVTQKNPNGSQIYMKHPTDIKFMLLEVSTVQKQLHSVLKNRFDSDTLNNETTFSAFRYCLRDMLKLFQVMNLGVMKMLKVYFEMREEDMRRALDLYKRFVKLTDRTDEYLKIARRFEAIFGFSIPELNHAPLSLSKALEDFLNMPSEERLSTINEMKRTAKKNTPPQSSTNSLATNGRGHSGNNTTGRSKPDYGLRLKPEILAMSGEAPPAGKGTTRSTSTNTRTADTKTGGHGSTTASVAKPTATTTASVSGSNAAGTGSKAEAKKPATAEIDFIDFFSSIDDETTVVTLDSAAQSNNHNPDMAAFGNTQTGVISGGVTGVQQQNSMSDFDAMFQALSNPFAASNVGGFAVTPAAASASPAPGIQYQQQYQQQQQQSFDVFSGTSINMPFASPNPGVAGNNSSPFAANIPSSMPFTSASALAASSPLQVQQQPNNSSAGGFVNVSANNPFRQSMYPSQSDAASQQALVARQMAQMSLQQQQQQQPQISYNPFTQRQTMYEASLADGAGNMQQQLAGMTSSPFGNINNANATTTSLAQYSTQRSSASMAPLGAVGNNSTSLLAGGIPQQQQIQTQGMQPAAMNNGNFANFDFFK</sequence>
<feature type="domain" description="ENTH" evidence="2">
    <location>
        <begin position="1"/>
        <end position="127"/>
    </location>
</feature>
<dbReference type="InterPro" id="IPR008942">
    <property type="entry name" value="ENTH_VHS"/>
</dbReference>
<dbReference type="EMBL" id="JANBTW010000008">
    <property type="protein sequence ID" value="KAJ2679894.1"/>
    <property type="molecule type" value="Genomic_DNA"/>
</dbReference>
<dbReference type="GO" id="GO:0072583">
    <property type="term" value="P:clathrin-dependent endocytosis"/>
    <property type="evidence" value="ECO:0007669"/>
    <property type="project" value="InterPro"/>
</dbReference>
<dbReference type="Gene3D" id="1.20.58.150">
    <property type="entry name" value="ANTH domain"/>
    <property type="match status" value="1"/>
</dbReference>
<dbReference type="AlphaFoldDB" id="A0A9W8GB29"/>
<feature type="compositionally biased region" description="Polar residues" evidence="1">
    <location>
        <begin position="361"/>
        <end position="384"/>
    </location>
</feature>
<dbReference type="PANTHER" id="PTHR22951">
    <property type="entry name" value="CLATHRIN ASSEMBLY PROTEIN"/>
    <property type="match status" value="1"/>
</dbReference>
<dbReference type="Pfam" id="PF07651">
    <property type="entry name" value="ANTH"/>
    <property type="match status" value="1"/>
</dbReference>
<evidence type="ECO:0000259" key="2">
    <source>
        <dbReference type="PROSITE" id="PS50942"/>
    </source>
</evidence>
<dbReference type="GO" id="GO:0030136">
    <property type="term" value="C:clathrin-coated vesicle"/>
    <property type="evidence" value="ECO:0007669"/>
    <property type="project" value="InterPro"/>
</dbReference>
<feature type="compositionally biased region" description="Basic and acidic residues" evidence="1">
    <location>
        <begin position="315"/>
        <end position="325"/>
    </location>
</feature>
<dbReference type="InterPro" id="IPR013809">
    <property type="entry name" value="ENTH"/>
</dbReference>
<dbReference type="Proteomes" id="UP001151518">
    <property type="component" value="Unassembled WGS sequence"/>
</dbReference>
<feature type="compositionally biased region" description="Low complexity" evidence="1">
    <location>
        <begin position="338"/>
        <end position="355"/>
    </location>
</feature>
<dbReference type="SUPFAM" id="SSF89009">
    <property type="entry name" value="GAT-like domain"/>
    <property type="match status" value="1"/>
</dbReference>
<dbReference type="GO" id="GO:0032050">
    <property type="term" value="F:clathrin heavy chain binding"/>
    <property type="evidence" value="ECO:0007669"/>
    <property type="project" value="TreeGrafter"/>
</dbReference>
<dbReference type="SUPFAM" id="SSF48464">
    <property type="entry name" value="ENTH/VHS domain"/>
    <property type="match status" value="1"/>
</dbReference>
<dbReference type="InterPro" id="IPR045192">
    <property type="entry name" value="AP180-like"/>
</dbReference>
<dbReference type="GO" id="GO:0005545">
    <property type="term" value="F:1-phosphatidylinositol binding"/>
    <property type="evidence" value="ECO:0007669"/>
    <property type="project" value="InterPro"/>
</dbReference>
<evidence type="ECO:0000313" key="4">
    <source>
        <dbReference type="Proteomes" id="UP001151518"/>
    </source>
</evidence>
<dbReference type="PROSITE" id="PS50942">
    <property type="entry name" value="ENTH"/>
    <property type="match status" value="1"/>
</dbReference>
<name>A0A9W8GB29_9FUNG</name>
<reference evidence="3" key="1">
    <citation type="submission" date="2022-07" db="EMBL/GenBank/DDBJ databases">
        <title>Phylogenomic reconstructions and comparative analyses of Kickxellomycotina fungi.</title>
        <authorList>
            <person name="Reynolds N.K."/>
            <person name="Stajich J.E."/>
            <person name="Barry K."/>
            <person name="Grigoriev I.V."/>
            <person name="Crous P."/>
            <person name="Smith M.E."/>
        </authorList>
    </citation>
    <scope>NUCLEOTIDE SEQUENCE</scope>
    <source>
        <strain evidence="3">NRRL 3115</strain>
    </source>
</reference>
<dbReference type="InterPro" id="IPR011417">
    <property type="entry name" value="ANTH_dom"/>
</dbReference>
<comment type="caution">
    <text evidence="3">The sequence shown here is derived from an EMBL/GenBank/DDBJ whole genome shotgun (WGS) entry which is preliminary data.</text>
</comment>
<dbReference type="SMART" id="SM00273">
    <property type="entry name" value="ENTH"/>
    <property type="match status" value="1"/>
</dbReference>
<feature type="compositionally biased region" description="Polar residues" evidence="1">
    <location>
        <begin position="288"/>
        <end position="301"/>
    </location>
</feature>
<dbReference type="PANTHER" id="PTHR22951:SF5">
    <property type="entry name" value="PHOSPHATIDYLINOSITOL-BINDING CLATHRIN ASSEMBLY PROTEIN LAP"/>
    <property type="match status" value="1"/>
</dbReference>